<dbReference type="Proteomes" id="UP000019116">
    <property type="component" value="Chromosome 5B"/>
</dbReference>
<dbReference type="SUPFAM" id="SSF56112">
    <property type="entry name" value="Protein kinase-like (PK-like)"/>
    <property type="match status" value="1"/>
</dbReference>
<feature type="binding site" evidence="5">
    <location>
        <position position="77"/>
    </location>
    <ligand>
        <name>ATP</name>
        <dbReference type="ChEBI" id="CHEBI:30616"/>
    </ligand>
</feature>
<reference evidence="7" key="1">
    <citation type="submission" date="2018-08" db="EMBL/GenBank/DDBJ databases">
        <authorList>
            <person name="Rossello M."/>
        </authorList>
    </citation>
    <scope>NUCLEOTIDE SEQUENCE [LARGE SCALE GENOMIC DNA]</scope>
    <source>
        <strain evidence="7">cv. Chinese Spring</strain>
    </source>
</reference>
<dbReference type="GO" id="GO:0004672">
    <property type="term" value="F:protein kinase activity"/>
    <property type="evidence" value="ECO:0007669"/>
    <property type="project" value="InterPro"/>
</dbReference>
<dbReference type="FunFam" id="3.30.200.20:FF:000465">
    <property type="entry name" value="Cysteine-rich receptor-like protein kinase 6"/>
    <property type="match status" value="1"/>
</dbReference>
<dbReference type="InterPro" id="IPR007700">
    <property type="entry name" value="DUF668"/>
</dbReference>
<dbReference type="PANTHER" id="PTHR45707:SF81">
    <property type="entry name" value="PROTEIN KINASE DOMAIN-CONTAINING PROTEIN"/>
    <property type="match status" value="1"/>
</dbReference>
<keyword evidence="3" id="KW-0418">Kinase</keyword>
<keyword evidence="4 5" id="KW-0067">ATP-binding</keyword>
<dbReference type="PANTHER" id="PTHR45707">
    <property type="entry name" value="C2 CALCIUM/LIPID-BINDING PLANT PHOSPHORIBOSYLTRANSFERASE FAMILY PROTEIN"/>
    <property type="match status" value="1"/>
</dbReference>
<dbReference type="PROSITE" id="PS00108">
    <property type="entry name" value="PROTEIN_KINASE_ST"/>
    <property type="match status" value="1"/>
</dbReference>
<dbReference type="InterPro" id="IPR000719">
    <property type="entry name" value="Prot_kinase_dom"/>
</dbReference>
<dbReference type="GO" id="GO:0045927">
    <property type="term" value="P:positive regulation of growth"/>
    <property type="evidence" value="ECO:0007669"/>
    <property type="project" value="InterPro"/>
</dbReference>
<dbReference type="Gramene" id="TraesCS5B03G0754100.1">
    <property type="protein sequence ID" value="TraesCS5B03G0754100.1.CDS"/>
    <property type="gene ID" value="TraesCS5B03G0754100"/>
</dbReference>
<dbReference type="AlphaFoldDB" id="A0A3B6LPY3"/>
<organism evidence="7">
    <name type="scientific">Triticum aestivum</name>
    <name type="common">Wheat</name>
    <dbReference type="NCBI Taxonomy" id="4565"/>
    <lineage>
        <taxon>Eukaryota</taxon>
        <taxon>Viridiplantae</taxon>
        <taxon>Streptophyta</taxon>
        <taxon>Embryophyta</taxon>
        <taxon>Tracheophyta</taxon>
        <taxon>Spermatophyta</taxon>
        <taxon>Magnoliopsida</taxon>
        <taxon>Liliopsida</taxon>
        <taxon>Poales</taxon>
        <taxon>Poaceae</taxon>
        <taxon>BOP clade</taxon>
        <taxon>Pooideae</taxon>
        <taxon>Triticodae</taxon>
        <taxon>Triticeae</taxon>
        <taxon>Triticinae</taxon>
        <taxon>Triticum</taxon>
    </lineage>
</organism>
<dbReference type="InterPro" id="IPR017441">
    <property type="entry name" value="Protein_kinase_ATP_BS"/>
</dbReference>
<sequence>MGIETSKHANAFLPNTMDFGELENMLQEPSATPVCLPVEFLKGITRDFSVEQELGRGGFGVVYKGILQNGKMIAVKKLFDIQVEDDQFQNEVTYLIGVKHQNVVQLVGYCAESRWEAAQVGGRYVMAEIRSRLLCFEYLNNNSLAKHISAESCGLEWHIRCNIIKGVCSGLHCLHAECRIVHLDLKPQNILLDDNMVPKLADFGMSRLFGQQESRVITESRGGTLGYMAPEYITNGVISTKSDIFSLGIIIIELMTGSREYPHSSEALSEHFIENVVGNWRHILEKTMGHKTQEICSQQVNRCIALGLKCLNPDPDERPSAWDMLQTLNELESTNGCFDKNDGPAVVTYESEVDTILGRGDVNSSNLAAKFDRILSRAFAPGSANMSAVFRSAPKGRRILIQAFEVANTIVMASNLIKSLSKQRIRHLKEGVLRSEGVRCLILEDYSQLSLIIEDDIREELRRFCIEVARFGDLCEDPQWHNLDRYFCRCGSALTVTSKNNSSEEAPPSLQYLIKLAQNTWVLRQEMLALDRLEHAHYLAAVPVKKQIDAIKSQRGAVKVLKRKSLWSKIMEDIVEKLVGIVDFIHLEINRAFLENHAEQSSGELRVAKNLARTLGPAGLALHYANVILQLKTLALTSPAVPQNAREALYQALPPRIKPVLHTQLRRRFPLREKQTMTVAEVRAEMDRVLRWLVPAAESTRLYLGEWARRGYAPCKSDGVCRCRRSELVQTRQSYQRQFHACSCRRQSEQGRDAVLRRQGDDRRLHSGACSGSSSSCFAYCREIMSPR</sequence>
<dbReference type="SMART" id="SM00220">
    <property type="entry name" value="S_TKc"/>
    <property type="match status" value="1"/>
</dbReference>
<proteinExistence type="predicted"/>
<keyword evidence="2 5" id="KW-0547">Nucleotide-binding</keyword>
<dbReference type="Pfam" id="PF11961">
    <property type="entry name" value="DUF3475"/>
    <property type="match status" value="1"/>
</dbReference>
<dbReference type="Gene3D" id="1.10.510.10">
    <property type="entry name" value="Transferase(Phosphotransferase) domain 1"/>
    <property type="match status" value="1"/>
</dbReference>
<evidence type="ECO:0000256" key="2">
    <source>
        <dbReference type="ARBA" id="ARBA00022741"/>
    </source>
</evidence>
<keyword evidence="8" id="KW-1185">Reference proteome</keyword>
<keyword evidence="1" id="KW-0808">Transferase</keyword>
<dbReference type="FunFam" id="1.10.510.10:FF:000870">
    <property type="entry name" value="OSJNBa0016N04.16-like protein"/>
    <property type="match status" value="1"/>
</dbReference>
<name>A0A3B6LPY3_WHEAT</name>
<dbReference type="Pfam" id="PF05003">
    <property type="entry name" value="DUF668"/>
    <property type="match status" value="1"/>
</dbReference>
<dbReference type="PROSITE" id="PS50011">
    <property type="entry name" value="PROTEIN_KINASE_DOM"/>
    <property type="match status" value="1"/>
</dbReference>
<dbReference type="InterPro" id="IPR008271">
    <property type="entry name" value="Ser/Thr_kinase_AS"/>
</dbReference>
<evidence type="ECO:0000256" key="4">
    <source>
        <dbReference type="ARBA" id="ARBA00022840"/>
    </source>
</evidence>
<dbReference type="STRING" id="4565.A0A3B6LPY3"/>
<evidence type="ECO:0000256" key="5">
    <source>
        <dbReference type="PROSITE-ProRule" id="PRU10141"/>
    </source>
</evidence>
<dbReference type="SMR" id="A0A3B6LPY3"/>
<dbReference type="Pfam" id="PF00069">
    <property type="entry name" value="Pkinase"/>
    <property type="match status" value="1"/>
</dbReference>
<dbReference type="PROSITE" id="PS00107">
    <property type="entry name" value="PROTEIN_KINASE_ATP"/>
    <property type="match status" value="1"/>
</dbReference>
<evidence type="ECO:0000256" key="3">
    <source>
        <dbReference type="ARBA" id="ARBA00022777"/>
    </source>
</evidence>
<dbReference type="InterPro" id="IPR021864">
    <property type="entry name" value="DUF3475"/>
</dbReference>
<dbReference type="Gramene" id="TraesCS5B02G292000.2">
    <property type="protein sequence ID" value="TraesCS5B02G292000.2"/>
    <property type="gene ID" value="TraesCS5B02G292000"/>
</dbReference>
<accession>A0A3B6LPY3</accession>
<evidence type="ECO:0000256" key="1">
    <source>
        <dbReference type="ARBA" id="ARBA00022679"/>
    </source>
</evidence>
<evidence type="ECO:0000259" key="6">
    <source>
        <dbReference type="PROSITE" id="PS50011"/>
    </source>
</evidence>
<evidence type="ECO:0000313" key="7">
    <source>
        <dbReference type="EnsemblPlants" id="TraesCS5B02G292000.2"/>
    </source>
</evidence>
<evidence type="ECO:0000313" key="8">
    <source>
        <dbReference type="Proteomes" id="UP000019116"/>
    </source>
</evidence>
<dbReference type="InterPro" id="IPR011009">
    <property type="entry name" value="Kinase-like_dom_sf"/>
</dbReference>
<dbReference type="EnsemblPlants" id="TraesCS5B02G292000.2">
    <property type="protein sequence ID" value="TraesCS5B02G292000.2"/>
    <property type="gene ID" value="TraesCS5B02G292000"/>
</dbReference>
<dbReference type="OrthoDB" id="641605at2759"/>
<protein>
    <recommendedName>
        <fullName evidence="6">Protein kinase domain-containing protein</fullName>
    </recommendedName>
</protein>
<dbReference type="Gene3D" id="3.30.200.20">
    <property type="entry name" value="Phosphorylase Kinase, domain 1"/>
    <property type="match status" value="1"/>
</dbReference>
<feature type="domain" description="Protein kinase" evidence="6">
    <location>
        <begin position="48"/>
        <end position="332"/>
    </location>
</feature>
<reference evidence="7" key="2">
    <citation type="submission" date="2018-10" db="UniProtKB">
        <authorList>
            <consortium name="EnsemblPlants"/>
        </authorList>
    </citation>
    <scope>IDENTIFICATION</scope>
</reference>
<dbReference type="GO" id="GO:0005524">
    <property type="term" value="F:ATP binding"/>
    <property type="evidence" value="ECO:0007669"/>
    <property type="project" value="UniProtKB-UniRule"/>
</dbReference>